<gene>
    <name evidence="2" type="primary">galE</name>
    <name evidence="2" type="ORF">KDY119_00106</name>
</gene>
<evidence type="ECO:0000313" key="2">
    <source>
        <dbReference type="EMBL" id="QFU96622.1"/>
    </source>
</evidence>
<evidence type="ECO:0000313" key="3">
    <source>
        <dbReference type="Proteomes" id="UP000326702"/>
    </source>
</evidence>
<dbReference type="InterPro" id="IPR036291">
    <property type="entry name" value="NAD(P)-bd_dom_sf"/>
</dbReference>
<dbReference type="InterPro" id="IPR050177">
    <property type="entry name" value="Lipid_A_modif_metabolic_enz"/>
</dbReference>
<keyword evidence="2" id="KW-0413">Isomerase</keyword>
<dbReference type="Gene3D" id="3.40.50.720">
    <property type="entry name" value="NAD(P)-binding Rossmann-like Domain"/>
    <property type="match status" value="1"/>
</dbReference>
<sequence>MARVVVTGSSGKLGQAVVTDLAEHGYDVVTVDQVPPPPGQPGQFTRADLTDLGQVVELLTGVDDRYAGVDAVVHLAAIPAPGLRTSGATFHNNVPSTFDVFQAAKIAGVKKVVWASSETVLGLPFDAPPPYVPVDEAYAVLPNSTYSLGKAVEEEMARHFARWDPDLSIIGLRFSNVMALADYAEFPSWQDDPTRRRWNLWGYIDARDGAQAVRLAVETELKGFEAFVVANADTVMERPSAGLVAEEFPGVEVRRPLEGTETLLSIDKARRLLGFEPQHSWRDAVGHASSV</sequence>
<name>A0A5P9Q6C7_9MICO</name>
<accession>A0A5P9Q6C7</accession>
<dbReference type="RefSeq" id="WP_036955156.1">
    <property type="nucleotide sequence ID" value="NZ_BAABIH010000019.1"/>
</dbReference>
<dbReference type="OrthoDB" id="9795501at2"/>
<dbReference type="EMBL" id="CP045529">
    <property type="protein sequence ID" value="QFU96622.1"/>
    <property type="molecule type" value="Genomic_DNA"/>
</dbReference>
<dbReference type="AlphaFoldDB" id="A0A5P9Q6C7"/>
<dbReference type="EC" id="5.1.3.2" evidence="2"/>
<protein>
    <submittedName>
        <fullName evidence="2">UDP-glucose 4-epimerase</fullName>
        <ecNumber evidence="2">5.1.3.2</ecNumber>
    </submittedName>
</protein>
<dbReference type="GO" id="GO:0003978">
    <property type="term" value="F:UDP-glucose 4-epimerase activity"/>
    <property type="evidence" value="ECO:0007669"/>
    <property type="project" value="UniProtKB-EC"/>
</dbReference>
<feature type="domain" description="NAD-dependent epimerase/dehydratase" evidence="1">
    <location>
        <begin position="4"/>
        <end position="181"/>
    </location>
</feature>
<keyword evidence="3" id="KW-1185">Reference proteome</keyword>
<proteinExistence type="predicted"/>
<dbReference type="Proteomes" id="UP000326702">
    <property type="component" value="Chromosome"/>
</dbReference>
<organism evidence="2 3">
    <name type="scientific">Luteimicrobium xylanilyticum</name>
    <dbReference type="NCBI Taxonomy" id="1133546"/>
    <lineage>
        <taxon>Bacteria</taxon>
        <taxon>Bacillati</taxon>
        <taxon>Actinomycetota</taxon>
        <taxon>Actinomycetes</taxon>
        <taxon>Micrococcales</taxon>
        <taxon>Luteimicrobium</taxon>
    </lineage>
</organism>
<dbReference type="PANTHER" id="PTHR43245:SF55">
    <property type="entry name" value="NAD(P)-BINDING DOMAIN-CONTAINING PROTEIN"/>
    <property type="match status" value="1"/>
</dbReference>
<dbReference type="KEGG" id="lxl:KDY119_00106"/>
<dbReference type="InterPro" id="IPR001509">
    <property type="entry name" value="Epimerase_deHydtase"/>
</dbReference>
<dbReference type="SUPFAM" id="SSF51735">
    <property type="entry name" value="NAD(P)-binding Rossmann-fold domains"/>
    <property type="match status" value="1"/>
</dbReference>
<reference evidence="2 3" key="1">
    <citation type="submission" date="2019-10" db="EMBL/GenBank/DDBJ databases">
        <title>Genome sequence of Luteimicrobium xylanilyticum HY-24.</title>
        <authorList>
            <person name="Kim D.Y."/>
            <person name="Park H.-Y."/>
        </authorList>
    </citation>
    <scope>NUCLEOTIDE SEQUENCE [LARGE SCALE GENOMIC DNA]</scope>
    <source>
        <strain evidence="2 3">HY-24</strain>
    </source>
</reference>
<evidence type="ECO:0000259" key="1">
    <source>
        <dbReference type="Pfam" id="PF01370"/>
    </source>
</evidence>
<dbReference type="Pfam" id="PF01370">
    <property type="entry name" value="Epimerase"/>
    <property type="match status" value="1"/>
</dbReference>
<dbReference type="PANTHER" id="PTHR43245">
    <property type="entry name" value="BIFUNCTIONAL POLYMYXIN RESISTANCE PROTEIN ARNA"/>
    <property type="match status" value="1"/>
</dbReference>